<reference evidence="2 3" key="1">
    <citation type="journal article" date="2020" name="Nat. Food">
        <title>A phased Vanilla planifolia genome enables genetic improvement of flavour and production.</title>
        <authorList>
            <person name="Hasing T."/>
            <person name="Tang H."/>
            <person name="Brym M."/>
            <person name="Khazi F."/>
            <person name="Huang T."/>
            <person name="Chambers A.H."/>
        </authorList>
    </citation>
    <scope>NUCLEOTIDE SEQUENCE [LARGE SCALE GENOMIC DNA]</scope>
    <source>
        <tissue evidence="2">Leaf</tissue>
    </source>
</reference>
<feature type="compositionally biased region" description="Basic and acidic residues" evidence="1">
    <location>
        <begin position="1"/>
        <end position="12"/>
    </location>
</feature>
<proteinExistence type="predicted"/>
<evidence type="ECO:0000256" key="1">
    <source>
        <dbReference type="SAM" id="MobiDB-lite"/>
    </source>
</evidence>
<evidence type="ECO:0000313" key="3">
    <source>
        <dbReference type="Proteomes" id="UP000636800"/>
    </source>
</evidence>
<evidence type="ECO:0000313" key="2">
    <source>
        <dbReference type="EMBL" id="KAG0454935.1"/>
    </source>
</evidence>
<feature type="compositionally biased region" description="Basic and acidic residues" evidence="1">
    <location>
        <begin position="24"/>
        <end position="37"/>
    </location>
</feature>
<feature type="region of interest" description="Disordered" evidence="1">
    <location>
        <begin position="56"/>
        <end position="76"/>
    </location>
</feature>
<gene>
    <name evidence="2" type="ORF">HPP92_024227</name>
</gene>
<accession>A0A835PM29</accession>
<feature type="compositionally biased region" description="Polar residues" evidence="1">
    <location>
        <begin position="64"/>
        <end position="73"/>
    </location>
</feature>
<comment type="caution">
    <text evidence="2">The sequence shown here is derived from an EMBL/GenBank/DDBJ whole genome shotgun (WGS) entry which is preliminary data.</text>
</comment>
<dbReference type="EMBL" id="JADCNL010000013">
    <property type="protein sequence ID" value="KAG0454935.1"/>
    <property type="molecule type" value="Genomic_DNA"/>
</dbReference>
<organism evidence="2 3">
    <name type="scientific">Vanilla planifolia</name>
    <name type="common">Vanilla</name>
    <dbReference type="NCBI Taxonomy" id="51239"/>
    <lineage>
        <taxon>Eukaryota</taxon>
        <taxon>Viridiplantae</taxon>
        <taxon>Streptophyta</taxon>
        <taxon>Embryophyta</taxon>
        <taxon>Tracheophyta</taxon>
        <taxon>Spermatophyta</taxon>
        <taxon>Magnoliopsida</taxon>
        <taxon>Liliopsida</taxon>
        <taxon>Asparagales</taxon>
        <taxon>Orchidaceae</taxon>
        <taxon>Vanilloideae</taxon>
        <taxon>Vanilleae</taxon>
        <taxon>Vanilla</taxon>
    </lineage>
</organism>
<feature type="region of interest" description="Disordered" evidence="1">
    <location>
        <begin position="1"/>
        <end position="37"/>
    </location>
</feature>
<name>A0A835PM29_VANPL</name>
<dbReference type="Proteomes" id="UP000636800">
    <property type="component" value="Chromosome 13"/>
</dbReference>
<dbReference type="AlphaFoldDB" id="A0A835PM29"/>
<sequence>MGEERVKEREALRGGGGGEVGQWKGREPMEKSSDPAIVKHDSKVWRWVEFVEEEYRNEGPNPAATITSGSQQETKSKVINRPIQQRLAAFFQRSGPDHAERILHCKNPPAASFNLQLLPPTTAPASTAFLPPQQPRLQPPNLKDDPWQLPSKALQVISFTIQY</sequence>
<protein>
    <submittedName>
        <fullName evidence="2">Uncharacterized protein</fullName>
    </submittedName>
</protein>
<keyword evidence="3" id="KW-1185">Reference proteome</keyword>